<dbReference type="InterPro" id="IPR052159">
    <property type="entry name" value="Competence_DNA_uptake"/>
</dbReference>
<evidence type="ECO:0000256" key="4">
    <source>
        <dbReference type="ARBA" id="ARBA00022989"/>
    </source>
</evidence>
<evidence type="ECO:0000259" key="7">
    <source>
        <dbReference type="Pfam" id="PF03772"/>
    </source>
</evidence>
<gene>
    <name evidence="9" type="ORF">DKG75_04500</name>
</gene>
<dbReference type="Pfam" id="PF13567">
    <property type="entry name" value="DUF4131"/>
    <property type="match status" value="1"/>
</dbReference>
<feature type="transmembrane region" description="Helical" evidence="6">
    <location>
        <begin position="461"/>
        <end position="482"/>
    </location>
</feature>
<feature type="transmembrane region" description="Helical" evidence="6">
    <location>
        <begin position="352"/>
        <end position="371"/>
    </location>
</feature>
<dbReference type="PANTHER" id="PTHR30619:SF1">
    <property type="entry name" value="RECOMBINATION PROTEIN 2"/>
    <property type="match status" value="1"/>
</dbReference>
<feature type="domain" description="ComEC/Rec2-related protein" evidence="7">
    <location>
        <begin position="227"/>
        <end position="510"/>
    </location>
</feature>
<feature type="transmembrane region" description="Helical" evidence="6">
    <location>
        <begin position="420"/>
        <end position="449"/>
    </location>
</feature>
<feature type="transmembrane region" description="Helical" evidence="6">
    <location>
        <begin position="319"/>
        <end position="346"/>
    </location>
</feature>
<dbReference type="OrthoDB" id="9790149at2"/>
<reference evidence="10" key="1">
    <citation type="submission" date="2018-05" db="EMBL/GenBank/DDBJ databases">
        <title>Zavarzinia sp. HR-AS.</title>
        <authorList>
            <person name="Lee Y."/>
            <person name="Jeon C.O."/>
        </authorList>
    </citation>
    <scope>NUCLEOTIDE SEQUENCE [LARGE SCALE GENOMIC DNA]</scope>
    <source>
        <strain evidence="10">DSM 1231</strain>
    </source>
</reference>
<protein>
    <recommendedName>
        <fullName evidence="11">Competence protein ComEC</fullName>
    </recommendedName>
</protein>
<name>A0A317EBY5_9PROT</name>
<keyword evidence="10" id="KW-1185">Reference proteome</keyword>
<feature type="domain" description="DUF4131" evidence="8">
    <location>
        <begin position="37"/>
        <end position="188"/>
    </location>
</feature>
<accession>A0A317EBY5</accession>
<evidence type="ECO:0000313" key="10">
    <source>
        <dbReference type="Proteomes" id="UP000246077"/>
    </source>
</evidence>
<dbReference type="NCBIfam" id="TIGR00360">
    <property type="entry name" value="ComEC_N-term"/>
    <property type="match status" value="1"/>
</dbReference>
<keyword evidence="2" id="KW-1003">Cell membrane</keyword>
<evidence type="ECO:0008006" key="11">
    <source>
        <dbReference type="Google" id="ProtNLM"/>
    </source>
</evidence>
<evidence type="ECO:0000256" key="3">
    <source>
        <dbReference type="ARBA" id="ARBA00022692"/>
    </source>
</evidence>
<evidence type="ECO:0000256" key="6">
    <source>
        <dbReference type="SAM" id="Phobius"/>
    </source>
</evidence>
<feature type="transmembrane region" description="Helical" evidence="6">
    <location>
        <begin position="392"/>
        <end position="414"/>
    </location>
</feature>
<dbReference type="GO" id="GO:0005886">
    <property type="term" value="C:plasma membrane"/>
    <property type="evidence" value="ECO:0007669"/>
    <property type="project" value="UniProtKB-SubCell"/>
</dbReference>
<keyword evidence="5 6" id="KW-0472">Membrane</keyword>
<dbReference type="PANTHER" id="PTHR30619">
    <property type="entry name" value="DNA INTERNALIZATION/COMPETENCE PROTEIN COMEC/REC2"/>
    <property type="match status" value="1"/>
</dbReference>
<keyword evidence="4 6" id="KW-1133">Transmembrane helix</keyword>
<organism evidence="9 10">
    <name type="scientific">Zavarzinia compransoris</name>
    <dbReference type="NCBI Taxonomy" id="1264899"/>
    <lineage>
        <taxon>Bacteria</taxon>
        <taxon>Pseudomonadati</taxon>
        <taxon>Pseudomonadota</taxon>
        <taxon>Alphaproteobacteria</taxon>
        <taxon>Rhodospirillales</taxon>
        <taxon>Zavarziniaceae</taxon>
        <taxon>Zavarzinia</taxon>
    </lineage>
</organism>
<feature type="transmembrane region" description="Helical" evidence="6">
    <location>
        <begin position="289"/>
        <end position="307"/>
    </location>
</feature>
<evidence type="ECO:0000256" key="2">
    <source>
        <dbReference type="ARBA" id="ARBA00022475"/>
    </source>
</evidence>
<proteinExistence type="predicted"/>
<dbReference type="InterPro" id="IPR025405">
    <property type="entry name" value="DUF4131"/>
</dbReference>
<evidence type="ECO:0000259" key="8">
    <source>
        <dbReference type="Pfam" id="PF13567"/>
    </source>
</evidence>
<feature type="transmembrane region" description="Helical" evidence="6">
    <location>
        <begin position="12"/>
        <end position="29"/>
    </location>
</feature>
<comment type="caution">
    <text evidence="9">The sequence shown here is derived from an EMBL/GenBank/DDBJ whole genome shotgun (WGS) entry which is preliminary data.</text>
</comment>
<keyword evidence="3 6" id="KW-0812">Transmembrane</keyword>
<feature type="transmembrane region" description="Helical" evidence="6">
    <location>
        <begin position="59"/>
        <end position="81"/>
    </location>
</feature>
<dbReference type="Proteomes" id="UP000246077">
    <property type="component" value="Unassembled WGS sequence"/>
</dbReference>
<dbReference type="AlphaFoldDB" id="A0A317EBY5"/>
<sequence length="676" mass="69055">MQLIIENRDRWSLWLPVLIGAGIGLYFALPVEPALHAAVAPAVLVASALLAMRRHPVAVVCLAGALAVAAGFAAIALRAHLQGTPVVPGRTGIVVVEGRVLTVEARPDQRPRLGLRVARATGLAPPWPREIRLSFDTAATVAGLAPGARIAVQAILLPPPGPALPGAPDHGRALWFGGIGAVGFATAAPIAIDDGAGQGGLAAWRQRMAGRIANAMDRTEGAIAAALMVGIRGGIPEAVEARWRAAGISHILSISGLHIGLAAGVVLFSLRFLLAAAGSVSLRYPVKKWAAAAAILAAGAYTVVAGLDVPAQRSFIMTAIVLVAVIADRLAITLRLVAIAAAVILLLEPESLTAPGFGMSFASVTALVAGFEAVRTPLARWRAQTGLFGRGGLALLGILLSGVLATVATAPFGVAHFGQFSAYGIVANLVAVPWTGFLVMPLIVVAALLMPFGAEGPVLALLGPAIGVIDALAAEIAALPGAQLSVPAMGQGALVLMVLAGLSLCLWRGRLRLSALAFLAAGLGLWAAEIADPPRLLIHEEGRAVATVRDGALVALPPASPRFVIEQWQERLGLGTLAVTARAEACEGRRCRLALPGGGEAVIDTAAEAAEIPCAAVVILTAREAAAPADCPGLVLGPSRLAGRGTLVIDGEGRLSDTAAARGRRPWTPGWWAPVQ</sequence>
<evidence type="ECO:0000256" key="5">
    <source>
        <dbReference type="ARBA" id="ARBA00023136"/>
    </source>
</evidence>
<evidence type="ECO:0000313" key="9">
    <source>
        <dbReference type="EMBL" id="PWR23824.1"/>
    </source>
</evidence>
<dbReference type="EMBL" id="QGLF01000001">
    <property type="protein sequence ID" value="PWR23824.1"/>
    <property type="molecule type" value="Genomic_DNA"/>
</dbReference>
<dbReference type="Pfam" id="PF03772">
    <property type="entry name" value="Competence"/>
    <property type="match status" value="1"/>
</dbReference>
<feature type="transmembrane region" description="Helical" evidence="6">
    <location>
        <begin position="251"/>
        <end position="277"/>
    </location>
</feature>
<comment type="subcellular location">
    <subcellularLocation>
        <location evidence="1">Cell membrane</location>
        <topology evidence="1">Multi-pass membrane protein</topology>
    </subcellularLocation>
</comment>
<feature type="transmembrane region" description="Helical" evidence="6">
    <location>
        <begin position="513"/>
        <end position="531"/>
    </location>
</feature>
<dbReference type="InterPro" id="IPR004477">
    <property type="entry name" value="ComEC_N"/>
</dbReference>
<evidence type="ECO:0000256" key="1">
    <source>
        <dbReference type="ARBA" id="ARBA00004651"/>
    </source>
</evidence>
<feature type="transmembrane region" description="Helical" evidence="6">
    <location>
        <begin position="488"/>
        <end position="506"/>
    </location>
</feature>